<dbReference type="InterPro" id="IPR001451">
    <property type="entry name" value="Hexapep"/>
</dbReference>
<keyword evidence="4" id="KW-1185">Reference proteome</keyword>
<dbReference type="InterPro" id="IPR018357">
    <property type="entry name" value="Hexapep_transf_CS"/>
</dbReference>
<sequence>MSIPEEKKYPRTGDMQTVYLKNVITNPNIEIDDYTIYNDFINDPIYFEKNNVLYHYPINNDKLIIGKFCSIACGAKFIFTSGNHSLKSLSNYPFPIFWEEYDLLQSDIIQAWDNKGDIVIENDVWIGYESIIMSGVHIGNGAIIGTRAVVTKDVEPYTIVGGVPAKPIKKRFNNDTIEKLQSICWWNWSKEKICQKIKYIICGNIDEL</sequence>
<dbReference type="PROSITE" id="PS00101">
    <property type="entry name" value="HEXAPEP_TRANSFERASES"/>
    <property type="match status" value="1"/>
</dbReference>
<dbReference type="Proteomes" id="UP000245921">
    <property type="component" value="Unassembled WGS sequence"/>
</dbReference>
<evidence type="ECO:0000256" key="2">
    <source>
        <dbReference type="ARBA" id="ARBA00022737"/>
    </source>
</evidence>
<dbReference type="InterPro" id="IPR011004">
    <property type="entry name" value="Trimer_LpxA-like_sf"/>
</dbReference>
<evidence type="ECO:0000313" key="3">
    <source>
        <dbReference type="EMBL" id="PWJ92197.1"/>
    </source>
</evidence>
<dbReference type="InterPro" id="IPR050179">
    <property type="entry name" value="Trans_hexapeptide_repeat"/>
</dbReference>
<dbReference type="SUPFAM" id="SSF51161">
    <property type="entry name" value="Trimeric LpxA-like enzymes"/>
    <property type="match status" value="1"/>
</dbReference>
<dbReference type="CDD" id="cd03349">
    <property type="entry name" value="LbH_XAT"/>
    <property type="match status" value="1"/>
</dbReference>
<dbReference type="AlphaFoldDB" id="A0AA45HII4"/>
<keyword evidence="2" id="KW-0677">Repeat</keyword>
<protein>
    <submittedName>
        <fullName evidence="3">Virginiamycin A acetyltransferase</fullName>
    </submittedName>
</protein>
<dbReference type="PANTHER" id="PTHR43300">
    <property type="entry name" value="ACETYLTRANSFERASE"/>
    <property type="match status" value="1"/>
</dbReference>
<dbReference type="Pfam" id="PF00132">
    <property type="entry name" value="Hexapep"/>
    <property type="match status" value="1"/>
</dbReference>
<dbReference type="PANTHER" id="PTHR43300:SF11">
    <property type="entry name" value="ACETYLTRANSFERASE RV3034C-RELATED"/>
    <property type="match status" value="1"/>
</dbReference>
<dbReference type="GO" id="GO:0016740">
    <property type="term" value="F:transferase activity"/>
    <property type="evidence" value="ECO:0007669"/>
    <property type="project" value="UniProtKB-KW"/>
</dbReference>
<evidence type="ECO:0000313" key="4">
    <source>
        <dbReference type="Proteomes" id="UP000245921"/>
    </source>
</evidence>
<keyword evidence="1" id="KW-0808">Transferase</keyword>
<proteinExistence type="predicted"/>
<dbReference type="EMBL" id="QGGI01000009">
    <property type="protein sequence ID" value="PWJ92197.1"/>
    <property type="molecule type" value="Genomic_DNA"/>
</dbReference>
<dbReference type="Gene3D" id="2.160.10.10">
    <property type="entry name" value="Hexapeptide repeat proteins"/>
    <property type="match status" value="1"/>
</dbReference>
<name>A0AA45HII4_9BACT</name>
<evidence type="ECO:0000256" key="1">
    <source>
        <dbReference type="ARBA" id="ARBA00022679"/>
    </source>
</evidence>
<reference evidence="3 4" key="1">
    <citation type="submission" date="2018-05" db="EMBL/GenBank/DDBJ databases">
        <title>Genomic Encyclopedia of Type Strains, Phase IV (KMG-IV): sequencing the most valuable type-strain genomes for metagenomic binning, comparative biology and taxonomic classification.</title>
        <authorList>
            <person name="Goeker M."/>
        </authorList>
    </citation>
    <scope>NUCLEOTIDE SEQUENCE [LARGE SCALE GENOMIC DNA]</scope>
    <source>
        <strain evidence="3 4">DSM 24906</strain>
    </source>
</reference>
<organism evidence="3 4">
    <name type="scientific">Oceanotoga teriensis</name>
    <dbReference type="NCBI Taxonomy" id="515440"/>
    <lineage>
        <taxon>Bacteria</taxon>
        <taxon>Thermotogati</taxon>
        <taxon>Thermotogota</taxon>
        <taxon>Thermotogae</taxon>
        <taxon>Petrotogales</taxon>
        <taxon>Petrotogaceae</taxon>
        <taxon>Oceanotoga</taxon>
    </lineage>
</organism>
<comment type="caution">
    <text evidence="3">The sequence shown here is derived from an EMBL/GenBank/DDBJ whole genome shotgun (WGS) entry which is preliminary data.</text>
</comment>
<gene>
    <name evidence="3" type="ORF">C7380_10980</name>
</gene>
<accession>A0AA45HII4</accession>
<dbReference type="RefSeq" id="WP_109604920.1">
    <property type="nucleotide sequence ID" value="NZ_QGGI01000009.1"/>
</dbReference>